<dbReference type="RefSeq" id="WP_267152351.1">
    <property type="nucleotide sequence ID" value="NZ_JAPMLT010000008.1"/>
</dbReference>
<dbReference type="Proteomes" id="UP001208017">
    <property type="component" value="Unassembled WGS sequence"/>
</dbReference>
<protein>
    <submittedName>
        <fullName evidence="1">Uncharacterized protein</fullName>
    </submittedName>
</protein>
<gene>
    <name evidence="1" type="ORF">OS242_14245</name>
</gene>
<organism evidence="1 2">
    <name type="scientific">Tumebacillus lacus</name>
    <dbReference type="NCBI Taxonomy" id="2995335"/>
    <lineage>
        <taxon>Bacteria</taxon>
        <taxon>Bacillati</taxon>
        <taxon>Bacillota</taxon>
        <taxon>Bacilli</taxon>
        <taxon>Bacillales</taxon>
        <taxon>Alicyclobacillaceae</taxon>
        <taxon>Tumebacillus</taxon>
    </lineage>
</organism>
<sequence>MISPFIKGEEYEFIDQTSYILLISEESKSVGKGFKPEDAIYTLQVQRSELDTAYHCSTYARYKDIECLITDCKNGQVKLLYTYSYRKAEEHGFTEVDRSVYVKSVSLSEIEEAWYQYDPTMGFVIPDEERVKTIKM</sequence>
<comment type="caution">
    <text evidence="1">The sequence shown here is derived from an EMBL/GenBank/DDBJ whole genome shotgun (WGS) entry which is preliminary data.</text>
</comment>
<keyword evidence="2" id="KW-1185">Reference proteome</keyword>
<evidence type="ECO:0000313" key="1">
    <source>
        <dbReference type="EMBL" id="MCX7571108.1"/>
    </source>
</evidence>
<dbReference type="EMBL" id="JAPMLT010000008">
    <property type="protein sequence ID" value="MCX7571108.1"/>
    <property type="molecule type" value="Genomic_DNA"/>
</dbReference>
<proteinExistence type="predicted"/>
<name>A0ABT3X2J0_9BACL</name>
<reference evidence="1 2" key="1">
    <citation type="submission" date="2022-11" db="EMBL/GenBank/DDBJ databases">
        <title>Study of microbial diversity in lake waters.</title>
        <authorList>
            <person name="Zhang J."/>
        </authorList>
    </citation>
    <scope>NUCLEOTIDE SEQUENCE [LARGE SCALE GENOMIC DNA]</scope>
    <source>
        <strain evidence="1 2">DT12</strain>
    </source>
</reference>
<accession>A0ABT3X2J0</accession>
<evidence type="ECO:0000313" key="2">
    <source>
        <dbReference type="Proteomes" id="UP001208017"/>
    </source>
</evidence>